<dbReference type="EMBL" id="JAMWMR010000005">
    <property type="protein sequence ID" value="MCN9240695.1"/>
    <property type="molecule type" value="Genomic_DNA"/>
</dbReference>
<protein>
    <submittedName>
        <fullName evidence="1">Uncharacterized protein</fullName>
    </submittedName>
</protein>
<reference evidence="1 2" key="1">
    <citation type="submission" date="2022-05" db="EMBL/GenBank/DDBJ databases">
        <title>Streptomyces sp. nov. RY43-2 isolated from soil of a peat swamp forest.</title>
        <authorList>
            <person name="Kanchanasin P."/>
            <person name="Tanasupawat S."/>
            <person name="Phongsopitanun W."/>
        </authorList>
    </citation>
    <scope>NUCLEOTIDE SEQUENCE [LARGE SCALE GENOMIC DNA]</scope>
    <source>
        <strain evidence="1 2">RY43-2</strain>
    </source>
</reference>
<proteinExistence type="predicted"/>
<dbReference type="RefSeq" id="WP_252423382.1">
    <property type="nucleotide sequence ID" value="NZ_JAMWMR010000005.1"/>
</dbReference>
<keyword evidence="2" id="KW-1185">Reference proteome</keyword>
<sequence length="65" mass="6850">MADTYEPPMPDYRLDGFEAATEAVERRSGCPHPLAGTTGLAVPAAPVVAPRPVLLAVPRPRLGAR</sequence>
<organism evidence="1 2">
    <name type="scientific">Streptomyces macrolidinus</name>
    <dbReference type="NCBI Taxonomy" id="2952607"/>
    <lineage>
        <taxon>Bacteria</taxon>
        <taxon>Bacillati</taxon>
        <taxon>Actinomycetota</taxon>
        <taxon>Actinomycetes</taxon>
        <taxon>Kitasatosporales</taxon>
        <taxon>Streptomycetaceae</taxon>
        <taxon>Streptomyces</taxon>
    </lineage>
</organism>
<name>A0ABT0ZAA1_9ACTN</name>
<dbReference type="Proteomes" id="UP001523219">
    <property type="component" value="Unassembled WGS sequence"/>
</dbReference>
<accession>A0ABT0ZAA1</accession>
<evidence type="ECO:0000313" key="2">
    <source>
        <dbReference type="Proteomes" id="UP001523219"/>
    </source>
</evidence>
<gene>
    <name evidence="1" type="ORF">NGF19_07775</name>
</gene>
<evidence type="ECO:0000313" key="1">
    <source>
        <dbReference type="EMBL" id="MCN9240695.1"/>
    </source>
</evidence>
<comment type="caution">
    <text evidence="1">The sequence shown here is derived from an EMBL/GenBank/DDBJ whole genome shotgun (WGS) entry which is preliminary data.</text>
</comment>